<sequence>MLVTVELGIGDGEAFVVGDAAEYVGDTPARDELAADPVVLATLLPEDCPGLALVGGSAMALPATSTPSAANSATTPAPRLRSSAHVTRPRIKATTATRRAKNPAMINAPLMPLLATPMAATANSPPQPHHQATP</sequence>
<dbReference type="EMBL" id="JBHSWH010000001">
    <property type="protein sequence ID" value="MFC6706779.1"/>
    <property type="molecule type" value="Genomic_DNA"/>
</dbReference>
<dbReference type="Proteomes" id="UP001596298">
    <property type="component" value="Unassembled WGS sequence"/>
</dbReference>
<comment type="caution">
    <text evidence="2">The sequence shown here is derived from an EMBL/GenBank/DDBJ whole genome shotgun (WGS) entry which is preliminary data.</text>
</comment>
<gene>
    <name evidence="2" type="ORF">ACFQDH_16325</name>
</gene>
<keyword evidence="3" id="KW-1185">Reference proteome</keyword>
<name>A0ABW2AIM3_9MICO</name>
<organism evidence="2 3">
    <name type="scientific">Flexivirga alba</name>
    <dbReference type="NCBI Taxonomy" id="702742"/>
    <lineage>
        <taxon>Bacteria</taxon>
        <taxon>Bacillati</taxon>
        <taxon>Actinomycetota</taxon>
        <taxon>Actinomycetes</taxon>
        <taxon>Micrococcales</taxon>
        <taxon>Dermacoccaceae</taxon>
        <taxon>Flexivirga</taxon>
    </lineage>
</organism>
<evidence type="ECO:0000313" key="2">
    <source>
        <dbReference type="EMBL" id="MFC6706779.1"/>
    </source>
</evidence>
<reference evidence="3" key="1">
    <citation type="journal article" date="2019" name="Int. J. Syst. Evol. Microbiol.">
        <title>The Global Catalogue of Microorganisms (GCM) 10K type strain sequencing project: providing services to taxonomists for standard genome sequencing and annotation.</title>
        <authorList>
            <consortium name="The Broad Institute Genomics Platform"/>
            <consortium name="The Broad Institute Genome Sequencing Center for Infectious Disease"/>
            <person name="Wu L."/>
            <person name="Ma J."/>
        </authorList>
    </citation>
    <scope>NUCLEOTIDE SEQUENCE [LARGE SCALE GENOMIC DNA]</scope>
    <source>
        <strain evidence="3">CCUG 58127</strain>
    </source>
</reference>
<feature type="compositionally biased region" description="Low complexity" evidence="1">
    <location>
        <begin position="63"/>
        <end position="78"/>
    </location>
</feature>
<evidence type="ECO:0000313" key="3">
    <source>
        <dbReference type="Proteomes" id="UP001596298"/>
    </source>
</evidence>
<proteinExistence type="predicted"/>
<protein>
    <submittedName>
        <fullName evidence="2">Uncharacterized protein</fullName>
    </submittedName>
</protein>
<feature type="region of interest" description="Disordered" evidence="1">
    <location>
        <begin position="63"/>
        <end position="89"/>
    </location>
</feature>
<accession>A0ABW2AIM3</accession>
<evidence type="ECO:0000256" key="1">
    <source>
        <dbReference type="SAM" id="MobiDB-lite"/>
    </source>
</evidence>